<dbReference type="InterPro" id="IPR052905">
    <property type="entry name" value="LD-transpeptidase_YkuD-like"/>
</dbReference>
<dbReference type="InterPro" id="IPR036365">
    <property type="entry name" value="PGBD-like_sf"/>
</dbReference>
<comment type="caution">
    <text evidence="2">The sequence shown here is derived from an EMBL/GenBank/DDBJ whole genome shotgun (WGS) entry which is preliminary data.</text>
</comment>
<feature type="domain" description="Peptidoglycan binding-like" evidence="1">
    <location>
        <begin position="26"/>
        <end position="81"/>
    </location>
</feature>
<dbReference type="InterPro" id="IPR036366">
    <property type="entry name" value="PGBDSf"/>
</dbReference>
<dbReference type="Gene3D" id="3.90.1720.10">
    <property type="entry name" value="endopeptidase domain like (from Nostoc punctiforme)"/>
    <property type="match status" value="1"/>
</dbReference>
<protein>
    <submittedName>
        <fullName evidence="2">Peptidase</fullName>
    </submittedName>
</protein>
<dbReference type="Gene3D" id="1.10.101.10">
    <property type="entry name" value="PGBD-like superfamily/PGBD"/>
    <property type="match status" value="2"/>
</dbReference>
<gene>
    <name evidence="2" type="ORF">DI536_17545</name>
</gene>
<sequence>MTAISSVRSASLAATGSSPTLKQGSSGNSVRDLQNALRAAGHDISVDGQFGPQTKAAVIAFQRARGLTVDGIVGPQTWGALRAAPGPTLKQGATGAAVRDLQSKLVAKGLGIAVDGVFGPQTRNAVIAFQRANGLTVDGIVGPQTWGRLNSGGSGPVNNGGGVTGKPSLADAARNVALSMGGYNSQGLCATGVSRAIRQIYGFTVWGNGNDIDNNLPRDKFKQVNISLAEALKIPGLILTWEKTSTRAGSIYGHTAITLGDGRSSASDFIEGNTLAAEGGRQGLKIFMPI</sequence>
<dbReference type="Pfam" id="PF01471">
    <property type="entry name" value="PG_binding_1"/>
    <property type="match status" value="2"/>
</dbReference>
<dbReference type="EMBL" id="QFQP01000014">
    <property type="protein sequence ID" value="PZR11431.1"/>
    <property type="molecule type" value="Genomic_DNA"/>
</dbReference>
<dbReference type="InterPro" id="IPR002477">
    <property type="entry name" value="Peptidoglycan-bd-like"/>
</dbReference>
<feature type="domain" description="Peptidoglycan binding-like" evidence="1">
    <location>
        <begin position="94"/>
        <end position="149"/>
    </location>
</feature>
<dbReference type="PANTHER" id="PTHR41533">
    <property type="entry name" value="L,D-TRANSPEPTIDASE HI_1667-RELATED"/>
    <property type="match status" value="1"/>
</dbReference>
<organism evidence="2 3">
    <name type="scientific">Archangium gephyra</name>
    <dbReference type="NCBI Taxonomy" id="48"/>
    <lineage>
        <taxon>Bacteria</taxon>
        <taxon>Pseudomonadati</taxon>
        <taxon>Myxococcota</taxon>
        <taxon>Myxococcia</taxon>
        <taxon>Myxococcales</taxon>
        <taxon>Cystobacterineae</taxon>
        <taxon>Archangiaceae</taxon>
        <taxon>Archangium</taxon>
    </lineage>
</organism>
<proteinExistence type="predicted"/>
<accession>A0A2W5VM23</accession>
<evidence type="ECO:0000259" key="1">
    <source>
        <dbReference type="Pfam" id="PF01471"/>
    </source>
</evidence>
<dbReference type="Proteomes" id="UP000249061">
    <property type="component" value="Unassembled WGS sequence"/>
</dbReference>
<evidence type="ECO:0000313" key="2">
    <source>
        <dbReference type="EMBL" id="PZR11431.1"/>
    </source>
</evidence>
<dbReference type="AlphaFoldDB" id="A0A2W5VM23"/>
<dbReference type="SUPFAM" id="SSF47090">
    <property type="entry name" value="PGBD-like"/>
    <property type="match status" value="2"/>
</dbReference>
<evidence type="ECO:0000313" key="3">
    <source>
        <dbReference type="Proteomes" id="UP000249061"/>
    </source>
</evidence>
<name>A0A2W5VM23_9BACT</name>
<reference evidence="2 3" key="1">
    <citation type="submission" date="2017-08" db="EMBL/GenBank/DDBJ databases">
        <title>Infants hospitalized years apart are colonized by the same room-sourced microbial strains.</title>
        <authorList>
            <person name="Brooks B."/>
            <person name="Olm M.R."/>
            <person name="Firek B.A."/>
            <person name="Baker R."/>
            <person name="Thomas B.C."/>
            <person name="Morowitz M.J."/>
            <person name="Banfield J.F."/>
        </authorList>
    </citation>
    <scope>NUCLEOTIDE SEQUENCE [LARGE SCALE GENOMIC DNA]</scope>
    <source>
        <strain evidence="2">S2_003_000_R2_14</strain>
    </source>
</reference>
<dbReference type="PANTHER" id="PTHR41533:SF1">
    <property type="entry name" value="L,D-TRANSPEPTIDASE YCBB-RELATED"/>
    <property type="match status" value="1"/>
</dbReference>